<evidence type="ECO:0000313" key="1">
    <source>
        <dbReference type="EMBL" id="MEX4009984.1"/>
    </source>
</evidence>
<dbReference type="Proteomes" id="UP001559025">
    <property type="component" value="Unassembled WGS sequence"/>
</dbReference>
<dbReference type="InterPro" id="IPR007420">
    <property type="entry name" value="DUF465"/>
</dbReference>
<keyword evidence="2" id="KW-1185">Reference proteome</keyword>
<name>A0ABV3WZE5_9HYPH</name>
<proteinExistence type="predicted"/>
<reference evidence="1 2" key="1">
    <citation type="submission" date="2024-01" db="EMBL/GenBank/DDBJ databases">
        <title>New evidence supports the origin of RcGTA from prophage.</title>
        <authorList>
            <person name="Xu Y."/>
            <person name="Liu B."/>
            <person name="Chen F."/>
        </authorList>
    </citation>
    <scope>NUCLEOTIDE SEQUENCE [LARGE SCALE GENOMIC DNA]</scope>
    <source>
        <strain evidence="1 2">CBW1107-2</strain>
    </source>
</reference>
<gene>
    <name evidence="1" type="ORF">V1479_21950</name>
</gene>
<organism evidence="1 2">
    <name type="scientific">Neoaquamicrobium sediminum</name>
    <dbReference type="NCBI Taxonomy" id="1849104"/>
    <lineage>
        <taxon>Bacteria</taxon>
        <taxon>Pseudomonadati</taxon>
        <taxon>Pseudomonadota</taxon>
        <taxon>Alphaproteobacteria</taxon>
        <taxon>Hyphomicrobiales</taxon>
        <taxon>Phyllobacteriaceae</taxon>
        <taxon>Neoaquamicrobium</taxon>
    </lineage>
</organism>
<dbReference type="RefSeq" id="WP_368804755.1">
    <property type="nucleotide sequence ID" value="NZ_JAZHFV010000008.1"/>
</dbReference>
<protein>
    <submittedName>
        <fullName evidence="1">YdcH family protein</fullName>
    </submittedName>
</protein>
<dbReference type="Pfam" id="PF04325">
    <property type="entry name" value="DUF465"/>
    <property type="match status" value="1"/>
</dbReference>
<comment type="caution">
    <text evidence="1">The sequence shown here is derived from an EMBL/GenBank/DDBJ whole genome shotgun (WGS) entry which is preliminary data.</text>
</comment>
<accession>A0ABV3WZE5</accession>
<sequence>MKDQFLKALRNRRAKVAASIEAEQARPAPDHLKVGMMKKMRLRLRDQIEFIERMNRNGQPSVVPVVRRRSFRPVLQGRS</sequence>
<dbReference type="EMBL" id="JAZHFV010000008">
    <property type="protein sequence ID" value="MEX4009984.1"/>
    <property type="molecule type" value="Genomic_DNA"/>
</dbReference>
<evidence type="ECO:0000313" key="2">
    <source>
        <dbReference type="Proteomes" id="UP001559025"/>
    </source>
</evidence>